<evidence type="ECO:0000256" key="5">
    <source>
        <dbReference type="ARBA" id="ARBA00022896"/>
    </source>
</evidence>
<evidence type="ECO:0000256" key="13">
    <source>
        <dbReference type="SAM" id="MobiDB-lite"/>
    </source>
</evidence>
<keyword evidence="5" id="KW-0847">Vitamin C</keyword>
<dbReference type="Gene3D" id="3.60.130.20">
    <property type="entry name" value="Oxoglutarate/iron-dependent oxygenase, C-terminal degradation domain"/>
    <property type="match status" value="1"/>
</dbReference>
<dbReference type="GO" id="GO:0005506">
    <property type="term" value="F:iron ion binding"/>
    <property type="evidence" value="ECO:0007669"/>
    <property type="project" value="InterPro"/>
</dbReference>
<dbReference type="SMART" id="SM00702">
    <property type="entry name" value="P4Hc"/>
    <property type="match status" value="1"/>
</dbReference>
<comment type="catalytic activity">
    <reaction evidence="11">
        <text>[ribosomal protein uS12]-(3S)-3-hydroxy-L-proline + 2-oxoglutarate + O2 = [ribosomal protein uS12]-(3S)-3,4-dihydroxy-L-proline + succinate + CO2</text>
        <dbReference type="Rhea" id="RHEA:54160"/>
        <dbReference type="Rhea" id="RHEA-COMP:13817"/>
        <dbReference type="Rhea" id="RHEA-COMP:13818"/>
        <dbReference type="ChEBI" id="CHEBI:15379"/>
        <dbReference type="ChEBI" id="CHEBI:16526"/>
        <dbReference type="ChEBI" id="CHEBI:16810"/>
        <dbReference type="ChEBI" id="CHEBI:30031"/>
        <dbReference type="ChEBI" id="CHEBI:85428"/>
        <dbReference type="ChEBI" id="CHEBI:138052"/>
    </reaction>
</comment>
<dbReference type="InterPro" id="IPR043044">
    <property type="entry name" value="TPA1/Ofd1_C"/>
</dbReference>
<keyword evidence="7" id="KW-0560">Oxidoreductase</keyword>
<evidence type="ECO:0000313" key="16">
    <source>
        <dbReference type="Proteomes" id="UP000800041"/>
    </source>
</evidence>
<evidence type="ECO:0000256" key="9">
    <source>
        <dbReference type="ARBA" id="ARBA00023242"/>
    </source>
</evidence>
<feature type="compositionally biased region" description="Polar residues" evidence="13">
    <location>
        <begin position="559"/>
        <end position="570"/>
    </location>
</feature>
<dbReference type="GO" id="GO:0031543">
    <property type="term" value="F:peptidyl-proline dioxygenase activity"/>
    <property type="evidence" value="ECO:0007669"/>
    <property type="project" value="UniProtKB-ARBA"/>
</dbReference>
<dbReference type="Pfam" id="PF10637">
    <property type="entry name" value="Ofd1_CTDD"/>
    <property type="match status" value="1"/>
</dbReference>
<evidence type="ECO:0000256" key="12">
    <source>
        <dbReference type="ARBA" id="ARBA00081607"/>
    </source>
</evidence>
<dbReference type="InterPro" id="IPR019601">
    <property type="entry name" value="Oxoglutarate/Fe-dep_Oase_C"/>
</dbReference>
<gene>
    <name evidence="15" type="ORF">K402DRAFT_460978</name>
</gene>
<dbReference type="GO" id="GO:0005634">
    <property type="term" value="C:nucleus"/>
    <property type="evidence" value="ECO:0007669"/>
    <property type="project" value="UniProtKB-SubCell"/>
</dbReference>
<keyword evidence="8" id="KW-0408">Iron</keyword>
<feature type="region of interest" description="Disordered" evidence="13">
    <location>
        <begin position="658"/>
        <end position="698"/>
    </location>
</feature>
<feature type="region of interest" description="Disordered" evidence="13">
    <location>
        <begin position="532"/>
        <end position="594"/>
    </location>
</feature>
<feature type="domain" description="Fe2OG dioxygenase" evidence="14">
    <location>
        <begin position="159"/>
        <end position="280"/>
    </location>
</feature>
<feature type="compositionally biased region" description="Acidic residues" evidence="13">
    <location>
        <begin position="284"/>
        <end position="293"/>
    </location>
</feature>
<comment type="catalytic activity">
    <reaction evidence="10">
        <text>[ribosomal protein uS12]-L-proline + 2-oxoglutarate + O2 = [ribosomal protein uS12]-(3S)-3-hydroxy-L-proline + succinate + CO2</text>
        <dbReference type="Rhea" id="RHEA:54156"/>
        <dbReference type="Rhea" id="RHEA-COMP:13816"/>
        <dbReference type="Rhea" id="RHEA-COMP:13818"/>
        <dbReference type="ChEBI" id="CHEBI:15379"/>
        <dbReference type="ChEBI" id="CHEBI:16526"/>
        <dbReference type="ChEBI" id="CHEBI:16810"/>
        <dbReference type="ChEBI" id="CHEBI:30031"/>
        <dbReference type="ChEBI" id="CHEBI:50342"/>
        <dbReference type="ChEBI" id="CHEBI:85428"/>
    </reaction>
</comment>
<evidence type="ECO:0000256" key="2">
    <source>
        <dbReference type="ARBA" id="ARBA00004123"/>
    </source>
</evidence>
<comment type="similarity">
    <text evidence="3">Belongs to the TPA1 family.</text>
</comment>
<dbReference type="GO" id="GO:0009896">
    <property type="term" value="P:positive regulation of catabolic process"/>
    <property type="evidence" value="ECO:0007669"/>
    <property type="project" value="UniProtKB-ARBA"/>
</dbReference>
<keyword evidence="9" id="KW-0539">Nucleus</keyword>
<dbReference type="FunFam" id="2.60.120.620:FF:000014">
    <property type="entry name" value="Prolyl 3,4-dihydroxylase TPA1"/>
    <property type="match status" value="1"/>
</dbReference>
<evidence type="ECO:0000256" key="10">
    <source>
        <dbReference type="ARBA" id="ARBA00047444"/>
    </source>
</evidence>
<accession>A0A6G1H8S6</accession>
<dbReference type="EMBL" id="ML977144">
    <property type="protein sequence ID" value="KAF1989633.1"/>
    <property type="molecule type" value="Genomic_DNA"/>
</dbReference>
<dbReference type="InterPro" id="IPR006620">
    <property type="entry name" value="Pro_4_hyd_alph"/>
</dbReference>
<proteinExistence type="inferred from homology"/>
<dbReference type="InterPro" id="IPR051842">
    <property type="entry name" value="uS12_prolyl_hydroxylase"/>
</dbReference>
<dbReference type="GO" id="GO:0005737">
    <property type="term" value="C:cytoplasm"/>
    <property type="evidence" value="ECO:0007669"/>
    <property type="project" value="TreeGrafter"/>
</dbReference>
<dbReference type="InterPro" id="IPR005123">
    <property type="entry name" value="Oxoglu/Fe-dep_dioxygenase_dom"/>
</dbReference>
<evidence type="ECO:0000256" key="11">
    <source>
        <dbReference type="ARBA" id="ARBA00051966"/>
    </source>
</evidence>
<evidence type="ECO:0000313" key="15">
    <source>
        <dbReference type="EMBL" id="KAF1989633.1"/>
    </source>
</evidence>
<feature type="compositionally biased region" description="Acidic residues" evidence="13">
    <location>
        <begin position="538"/>
        <end position="550"/>
    </location>
</feature>
<dbReference type="GO" id="GO:0031418">
    <property type="term" value="F:L-ascorbic acid binding"/>
    <property type="evidence" value="ECO:0007669"/>
    <property type="project" value="UniProtKB-KW"/>
</dbReference>
<dbReference type="InterPro" id="IPR039558">
    <property type="entry name" value="TPA1/OFD1_N"/>
</dbReference>
<evidence type="ECO:0000256" key="7">
    <source>
        <dbReference type="ARBA" id="ARBA00023002"/>
    </source>
</evidence>
<dbReference type="Proteomes" id="UP000800041">
    <property type="component" value="Unassembled WGS sequence"/>
</dbReference>
<evidence type="ECO:0000259" key="14">
    <source>
        <dbReference type="PROSITE" id="PS51471"/>
    </source>
</evidence>
<evidence type="ECO:0000256" key="1">
    <source>
        <dbReference type="ARBA" id="ARBA00001961"/>
    </source>
</evidence>
<dbReference type="GO" id="GO:0010604">
    <property type="term" value="P:positive regulation of macromolecule metabolic process"/>
    <property type="evidence" value="ECO:0007669"/>
    <property type="project" value="UniProtKB-ARBA"/>
</dbReference>
<sequence length="698" mass="77856">MATTNGSQLKRKAEDESLENPSAKKHQADAAFANYTPNEQDLHVRGKCYPTLFDQNVFQGYRQQYANSQPYKHGVIKSLIEPNLLRSVRNEIRDNLSFTAKETDIYKIFQSGDLANLDGLEDSALKRLPSMIELRNVMYSAEFRRYISGVTNSGPLSGTKTDMAINVYTPGCHLLCHDDVIGSRRVSYILYLTDPDTPWKPEWGGALRLYPTEQFKSEDGTTMKSPSPKFNVSIPPAFNQLAFFVVQPGESFHDVEEVYKQLEGEKDDRMRMAISGWFHLPQEGEEGYEEGKEEELAHSSSLAQLQSKADELDLPQPSWQEYAVPDSVEDEGDEAELTESELQFLIEYMRPQYLTPDVVDTLAEMFDNESSLQLGEFLSKSFSARLRTYLEAAEKLPDETGFTTARPPHKHRFLYRQPSTSGKSAATPYSDLINIFLPSHAFKKWLALATGGVVLTKSNILARRFRSGQDYTLATSYDDPEPQLEICLGITPTKGWEADSAEDGKLPTAPAGEEKKMWDAIVATKDSTVGGYEMYMAPDDDDEVEEEEEGVATAADGKPSTNNPKSNTGAGNRPAPKKPKLDPAVYRSGSSEDEDDGVLFSMPACWNSLSVVLRDRGVLKFVKYVSKAAKGDRWDICGEFGVRFEEADGVVALGNGGATGNGQGVPRILADDGVEDEDEMEEFEDYDDEEEEYTEDEE</sequence>
<protein>
    <recommendedName>
        <fullName evidence="12">uS12 prolyl 3,4-dihydroxylase</fullName>
    </recommendedName>
</protein>
<dbReference type="AlphaFoldDB" id="A0A6G1H8S6"/>
<dbReference type="GO" id="GO:0006449">
    <property type="term" value="P:regulation of translational termination"/>
    <property type="evidence" value="ECO:0007669"/>
    <property type="project" value="TreeGrafter"/>
</dbReference>
<dbReference type="Pfam" id="PF13661">
    <property type="entry name" value="2OG-FeII_Oxy_4"/>
    <property type="match status" value="1"/>
</dbReference>
<dbReference type="PROSITE" id="PS51471">
    <property type="entry name" value="FE2OG_OXY"/>
    <property type="match status" value="1"/>
</dbReference>
<evidence type="ECO:0000256" key="8">
    <source>
        <dbReference type="ARBA" id="ARBA00023004"/>
    </source>
</evidence>
<feature type="region of interest" description="Disordered" evidence="13">
    <location>
        <begin position="284"/>
        <end position="303"/>
    </location>
</feature>
<comment type="cofactor">
    <cofactor evidence="1">
        <name>L-ascorbate</name>
        <dbReference type="ChEBI" id="CHEBI:38290"/>
    </cofactor>
</comment>
<evidence type="ECO:0000256" key="4">
    <source>
        <dbReference type="ARBA" id="ARBA00022723"/>
    </source>
</evidence>
<dbReference type="Gene3D" id="2.60.120.620">
    <property type="entry name" value="q2cbj1_9rhob like domain"/>
    <property type="match status" value="1"/>
</dbReference>
<comment type="subcellular location">
    <subcellularLocation>
        <location evidence="2">Nucleus</location>
    </subcellularLocation>
</comment>
<evidence type="ECO:0000256" key="6">
    <source>
        <dbReference type="ARBA" id="ARBA00022964"/>
    </source>
</evidence>
<reference evidence="15" key="1">
    <citation type="journal article" date="2020" name="Stud. Mycol.">
        <title>101 Dothideomycetes genomes: a test case for predicting lifestyles and emergence of pathogens.</title>
        <authorList>
            <person name="Haridas S."/>
            <person name="Albert R."/>
            <person name="Binder M."/>
            <person name="Bloem J."/>
            <person name="Labutti K."/>
            <person name="Salamov A."/>
            <person name="Andreopoulos B."/>
            <person name="Baker S."/>
            <person name="Barry K."/>
            <person name="Bills G."/>
            <person name="Bluhm B."/>
            <person name="Cannon C."/>
            <person name="Castanera R."/>
            <person name="Culley D."/>
            <person name="Daum C."/>
            <person name="Ezra D."/>
            <person name="Gonzalez J."/>
            <person name="Henrissat B."/>
            <person name="Kuo A."/>
            <person name="Liang C."/>
            <person name="Lipzen A."/>
            <person name="Lutzoni F."/>
            <person name="Magnuson J."/>
            <person name="Mondo S."/>
            <person name="Nolan M."/>
            <person name="Ohm R."/>
            <person name="Pangilinan J."/>
            <person name="Park H.-J."/>
            <person name="Ramirez L."/>
            <person name="Alfaro M."/>
            <person name="Sun H."/>
            <person name="Tritt A."/>
            <person name="Yoshinaga Y."/>
            <person name="Zwiers L.-H."/>
            <person name="Turgeon B."/>
            <person name="Goodwin S."/>
            <person name="Spatafora J."/>
            <person name="Crous P."/>
            <person name="Grigoriev I."/>
        </authorList>
    </citation>
    <scope>NUCLEOTIDE SEQUENCE</scope>
    <source>
        <strain evidence="15">CBS 113979</strain>
    </source>
</reference>
<keyword evidence="16" id="KW-1185">Reference proteome</keyword>
<dbReference type="OrthoDB" id="430522at2759"/>
<evidence type="ECO:0000256" key="3">
    <source>
        <dbReference type="ARBA" id="ARBA00007443"/>
    </source>
</evidence>
<organism evidence="15 16">
    <name type="scientific">Aulographum hederae CBS 113979</name>
    <dbReference type="NCBI Taxonomy" id="1176131"/>
    <lineage>
        <taxon>Eukaryota</taxon>
        <taxon>Fungi</taxon>
        <taxon>Dikarya</taxon>
        <taxon>Ascomycota</taxon>
        <taxon>Pezizomycotina</taxon>
        <taxon>Dothideomycetes</taxon>
        <taxon>Pleosporomycetidae</taxon>
        <taxon>Aulographales</taxon>
        <taxon>Aulographaceae</taxon>
    </lineage>
</organism>
<name>A0A6G1H8S6_9PEZI</name>
<dbReference type="PANTHER" id="PTHR12117:SF0">
    <property type="entry name" value="PROLYL 3-HYDROXYLASE OGFOD1"/>
    <property type="match status" value="1"/>
</dbReference>
<dbReference type="PANTHER" id="PTHR12117">
    <property type="entry name" value="HISTONE ACETYLTRANSFERASE COMPLEX"/>
    <property type="match status" value="1"/>
</dbReference>
<feature type="region of interest" description="Disordered" evidence="13">
    <location>
        <begin position="1"/>
        <end position="26"/>
    </location>
</feature>
<feature type="compositionally biased region" description="Acidic residues" evidence="13">
    <location>
        <begin position="672"/>
        <end position="698"/>
    </location>
</feature>
<keyword evidence="4" id="KW-0479">Metal-binding</keyword>
<keyword evidence="6" id="KW-0223">Dioxygenase</keyword>